<dbReference type="GO" id="GO:0005737">
    <property type="term" value="C:cytoplasm"/>
    <property type="evidence" value="ECO:0007669"/>
    <property type="project" value="UniProtKB-ARBA"/>
</dbReference>
<dbReference type="InterPro" id="IPR036005">
    <property type="entry name" value="Creatinase/aminopeptidase-like"/>
</dbReference>
<evidence type="ECO:0000259" key="6">
    <source>
        <dbReference type="Pfam" id="PF16188"/>
    </source>
</evidence>
<dbReference type="EMBL" id="FNAK01000004">
    <property type="protein sequence ID" value="SDE01940.1"/>
    <property type="molecule type" value="Genomic_DNA"/>
</dbReference>
<dbReference type="PANTHER" id="PTHR43763">
    <property type="entry name" value="XAA-PRO AMINOPEPTIDASE 1"/>
    <property type="match status" value="1"/>
</dbReference>
<dbReference type="AlphaFoldDB" id="A0A1G6ZH79"/>
<keyword evidence="3" id="KW-0378">Hydrolase</keyword>
<dbReference type="SUPFAM" id="SSF55920">
    <property type="entry name" value="Creatinase/aminopeptidase"/>
    <property type="match status" value="1"/>
</dbReference>
<proteinExistence type="inferred from homology"/>
<sequence>MLATSPLAALRAEMEKEGVQAFLVPLADVHQGEYIAARDKRLQWLTGFTGSAGMAVVRTDDAAIFVDGRYTVQVARQVDLETFSHQHLHDHPPARWLGEHAQKGDRIAYDPWLHTAAQVEAIADKLEGTGAELVPVKENLIDRAWDDQPAAPLGKVIAYPESMAGESASERRAKIASMLKDAGADALAITLPDNIAWLMNVRGGDVPYNPMPHSFVLLSADGKADWFIDERKFGTDRADIDLGGVTVRTVDSFGDALKAAGSARKCVWIDPNWSPVAAKQIVEAAGGSVHKAADPVTLAKAHKNSHERLAMRAANKRDSVAWVKFLSWLDANAHKRAKAGNPISEIEAADKILEHRKEANQFMEPSFESISAADGNAALCHYAPVAGKEGKLEANTIYLLDCGGQYLDGTTDTTRTIAIGDVSDEVKDRYTRVLKGHIALATARFPKGTKGHQLDALARMPLWQAGLDYDHGTGHGVGVGLSVHEHPQRIGKQVNDVELVAGMTITNEPGYYEADRFGIRIENLCEIVEGEDGFLELHDLTLAPIDTRLIDFSLLTKAEVDWLNAYHARVRNEMEPQVSGEVKDWLIKATEAI</sequence>
<dbReference type="Proteomes" id="UP000183685">
    <property type="component" value="Unassembled WGS sequence"/>
</dbReference>
<gene>
    <name evidence="7" type="ORF">SAMN04488071_1814</name>
</gene>
<dbReference type="Gene3D" id="3.90.230.10">
    <property type="entry name" value="Creatinase/methionine aminopeptidase superfamily"/>
    <property type="match status" value="1"/>
</dbReference>
<accession>A0A1G6ZH79</accession>
<dbReference type="Pfam" id="PF00557">
    <property type="entry name" value="Peptidase_M24"/>
    <property type="match status" value="1"/>
</dbReference>
<evidence type="ECO:0000313" key="7">
    <source>
        <dbReference type="EMBL" id="SDE01940.1"/>
    </source>
</evidence>
<keyword evidence="8" id="KW-1185">Reference proteome</keyword>
<evidence type="ECO:0000256" key="1">
    <source>
        <dbReference type="ARBA" id="ARBA00008766"/>
    </source>
</evidence>
<feature type="domain" description="Peptidase M24" evidence="4">
    <location>
        <begin position="310"/>
        <end position="527"/>
    </location>
</feature>
<dbReference type="SUPFAM" id="SSF53092">
    <property type="entry name" value="Creatinase/prolidase N-terminal domain"/>
    <property type="match status" value="2"/>
</dbReference>
<feature type="domain" description="Peptidase M24 C-terminal" evidence="6">
    <location>
        <begin position="533"/>
        <end position="593"/>
    </location>
</feature>
<dbReference type="CDD" id="cd01085">
    <property type="entry name" value="APP"/>
    <property type="match status" value="1"/>
</dbReference>
<organism evidence="7 8">
    <name type="scientific">Kordiimonas lacus</name>
    <dbReference type="NCBI Taxonomy" id="637679"/>
    <lineage>
        <taxon>Bacteria</taxon>
        <taxon>Pseudomonadati</taxon>
        <taxon>Pseudomonadota</taxon>
        <taxon>Alphaproteobacteria</taxon>
        <taxon>Kordiimonadales</taxon>
        <taxon>Kordiimonadaceae</taxon>
        <taxon>Kordiimonas</taxon>
    </lineage>
</organism>
<protein>
    <submittedName>
        <fullName evidence="7">Xaa-Pro aminopeptidase</fullName>
    </submittedName>
</protein>
<reference evidence="7 8" key="1">
    <citation type="submission" date="2016-10" db="EMBL/GenBank/DDBJ databases">
        <authorList>
            <person name="de Groot N.N."/>
        </authorList>
    </citation>
    <scope>NUCLEOTIDE SEQUENCE [LARGE SCALE GENOMIC DNA]</scope>
    <source>
        <strain evidence="7 8">CGMCC 1.9109</strain>
    </source>
</reference>
<dbReference type="Pfam" id="PF16189">
    <property type="entry name" value="Creatinase_N_2"/>
    <property type="match status" value="1"/>
</dbReference>
<dbReference type="InterPro" id="IPR050422">
    <property type="entry name" value="X-Pro_aminopeptidase_P"/>
</dbReference>
<dbReference type="InterPro" id="IPR000587">
    <property type="entry name" value="Creatinase_N"/>
</dbReference>
<evidence type="ECO:0000259" key="4">
    <source>
        <dbReference type="Pfam" id="PF00557"/>
    </source>
</evidence>
<comment type="similarity">
    <text evidence="1">Belongs to the peptidase M24B family.</text>
</comment>
<dbReference type="GO" id="GO:0070006">
    <property type="term" value="F:metalloaminopeptidase activity"/>
    <property type="evidence" value="ECO:0007669"/>
    <property type="project" value="InterPro"/>
</dbReference>
<dbReference type="Pfam" id="PF16188">
    <property type="entry name" value="Peptidase_M24_C"/>
    <property type="match status" value="1"/>
</dbReference>
<dbReference type="InterPro" id="IPR032416">
    <property type="entry name" value="Peptidase_M24_C"/>
</dbReference>
<evidence type="ECO:0000313" key="8">
    <source>
        <dbReference type="Proteomes" id="UP000183685"/>
    </source>
</evidence>
<dbReference type="InterPro" id="IPR029149">
    <property type="entry name" value="Creatin/AminoP/Spt16_N"/>
</dbReference>
<keyword evidence="7" id="KW-0031">Aminopeptidase</keyword>
<dbReference type="Gene3D" id="3.40.350.10">
    <property type="entry name" value="Creatinase/prolidase N-terminal domain"/>
    <property type="match status" value="2"/>
</dbReference>
<evidence type="ECO:0000256" key="2">
    <source>
        <dbReference type="ARBA" id="ARBA00022723"/>
    </source>
</evidence>
<keyword evidence="2" id="KW-0479">Metal-binding</keyword>
<keyword evidence="7" id="KW-0645">Protease</keyword>
<dbReference type="OrthoDB" id="9806388at2"/>
<name>A0A1G6ZH79_9PROT</name>
<dbReference type="InterPro" id="IPR033740">
    <property type="entry name" value="Pept_M24B"/>
</dbReference>
<dbReference type="RefSeq" id="WP_068304544.1">
    <property type="nucleotide sequence ID" value="NZ_FNAK01000004.1"/>
</dbReference>
<dbReference type="PANTHER" id="PTHR43763:SF6">
    <property type="entry name" value="XAA-PRO AMINOPEPTIDASE 1"/>
    <property type="match status" value="1"/>
</dbReference>
<evidence type="ECO:0000259" key="5">
    <source>
        <dbReference type="Pfam" id="PF01321"/>
    </source>
</evidence>
<dbReference type="InterPro" id="IPR000994">
    <property type="entry name" value="Pept_M24"/>
</dbReference>
<dbReference type="STRING" id="637679.GCA_001550055_02041"/>
<dbReference type="FunFam" id="3.90.230.10:FF:000009">
    <property type="entry name" value="xaa-Pro aminopeptidase 2"/>
    <property type="match status" value="1"/>
</dbReference>
<dbReference type="Pfam" id="PF01321">
    <property type="entry name" value="Creatinase_N"/>
    <property type="match status" value="1"/>
</dbReference>
<dbReference type="GO" id="GO:0046872">
    <property type="term" value="F:metal ion binding"/>
    <property type="evidence" value="ECO:0007669"/>
    <property type="project" value="UniProtKB-KW"/>
</dbReference>
<evidence type="ECO:0000256" key="3">
    <source>
        <dbReference type="ARBA" id="ARBA00022801"/>
    </source>
</evidence>
<feature type="domain" description="Creatinase N-terminal" evidence="5">
    <location>
        <begin position="7"/>
        <end position="141"/>
    </location>
</feature>